<evidence type="ECO:0000313" key="4">
    <source>
        <dbReference type="Proteomes" id="UP000053881"/>
    </source>
</evidence>
<keyword evidence="5" id="KW-1185">Reference proteome</keyword>
<dbReference type="PATRIC" id="fig|217031.4.peg.887"/>
<evidence type="ECO:0000313" key="5">
    <source>
        <dbReference type="Proteomes" id="UP000077881"/>
    </source>
</evidence>
<feature type="transmembrane region" description="Helical" evidence="1">
    <location>
        <begin position="42"/>
        <end position="64"/>
    </location>
</feature>
<evidence type="ECO:0000313" key="2">
    <source>
        <dbReference type="EMBL" id="KRG16946.1"/>
    </source>
</evidence>
<reference evidence="2 4" key="2">
    <citation type="submission" date="2015-06" db="EMBL/GenBank/DDBJ databases">
        <title>Genome sequencing project of Bacillus galactosidilyticus PL133.</title>
        <authorList>
            <person name="Gaiero J."/>
            <person name="Nicol R."/>
            <person name="Habash M."/>
        </authorList>
    </citation>
    <scope>NUCLEOTIDE SEQUENCE [LARGE SCALE GENOMIC DNA]</scope>
    <source>
        <strain evidence="2 4">PL133</strain>
    </source>
</reference>
<proteinExistence type="predicted"/>
<reference evidence="3 5" key="1">
    <citation type="submission" date="2015-05" db="EMBL/GenBank/DDBJ databases">
        <title>Comparison of genome.</title>
        <authorList>
            <person name="Zheng Z."/>
            <person name="Sun M."/>
        </authorList>
    </citation>
    <scope>NUCLEOTIDE SEQUENCE [LARGE SCALE GENOMIC DNA]</scope>
    <source>
        <strain evidence="3 5">G25-74</strain>
    </source>
</reference>
<dbReference type="InterPro" id="IPR049971">
    <property type="entry name" value="CLC_0170-like"/>
</dbReference>
<protein>
    <submittedName>
        <fullName evidence="2">Uncharacterized protein</fullName>
    </submittedName>
</protein>
<keyword evidence="1" id="KW-0812">Transmembrane</keyword>
<keyword evidence="1" id="KW-0472">Membrane</keyword>
<evidence type="ECO:0000313" key="3">
    <source>
        <dbReference type="EMBL" id="OAK69094.1"/>
    </source>
</evidence>
<dbReference type="Proteomes" id="UP000077881">
    <property type="component" value="Unassembled WGS sequence"/>
</dbReference>
<dbReference type="NCBIfam" id="NF042414">
    <property type="entry name" value="CLC_0170_fam"/>
    <property type="match status" value="1"/>
</dbReference>
<comment type="caution">
    <text evidence="2">The sequence shown here is derived from an EMBL/GenBank/DDBJ whole genome shotgun (WGS) entry which is preliminary data.</text>
</comment>
<keyword evidence="1" id="KW-1133">Transmembrane helix</keyword>
<dbReference type="STRING" id="217031.ABB05_14065"/>
<dbReference type="AlphaFoldDB" id="A0A0Q9YGJ1"/>
<feature type="transmembrane region" description="Helical" evidence="1">
    <location>
        <begin position="12"/>
        <end position="30"/>
    </location>
</feature>
<sequence>MGMLDIDYGYYLISLLILTGIIILLLDVKSYSRNNQKKEKKVALFLGWGNIVLGSAFYIVSWVYQRWFW</sequence>
<evidence type="ECO:0000256" key="1">
    <source>
        <dbReference type="SAM" id="Phobius"/>
    </source>
</evidence>
<name>A0A0Q9YGJ1_9BACI</name>
<organism evidence="2 4">
    <name type="scientific">Lederbergia galactosidilytica</name>
    <dbReference type="NCBI Taxonomy" id="217031"/>
    <lineage>
        <taxon>Bacteria</taxon>
        <taxon>Bacillati</taxon>
        <taxon>Bacillota</taxon>
        <taxon>Bacilli</taxon>
        <taxon>Bacillales</taxon>
        <taxon>Bacillaceae</taxon>
        <taxon>Lederbergia</taxon>
    </lineage>
</organism>
<dbReference type="EMBL" id="LGPB01000022">
    <property type="protein sequence ID" value="KRG16946.1"/>
    <property type="molecule type" value="Genomic_DNA"/>
</dbReference>
<accession>A0A0Q9YGJ1</accession>
<gene>
    <name evidence="3" type="ORF">ABB05_14065</name>
    <name evidence="2" type="ORF">ACA29_02615</name>
</gene>
<dbReference type="Proteomes" id="UP000053881">
    <property type="component" value="Unassembled WGS sequence"/>
</dbReference>
<dbReference type="EMBL" id="LDJR01000054">
    <property type="protein sequence ID" value="OAK69094.1"/>
    <property type="molecule type" value="Genomic_DNA"/>
</dbReference>